<organism evidence="2 3">
    <name type="scientific">Polyrhizophydium stewartii</name>
    <dbReference type="NCBI Taxonomy" id="2732419"/>
    <lineage>
        <taxon>Eukaryota</taxon>
        <taxon>Fungi</taxon>
        <taxon>Fungi incertae sedis</taxon>
        <taxon>Chytridiomycota</taxon>
        <taxon>Chytridiomycota incertae sedis</taxon>
        <taxon>Chytridiomycetes</taxon>
        <taxon>Rhizophydiales</taxon>
        <taxon>Rhizophydiales incertae sedis</taxon>
        <taxon>Polyrhizophydium</taxon>
    </lineage>
</organism>
<reference evidence="2 3" key="1">
    <citation type="submission" date="2023-09" db="EMBL/GenBank/DDBJ databases">
        <title>Pangenome analysis of Batrachochytrium dendrobatidis and related Chytrids.</title>
        <authorList>
            <person name="Yacoub M.N."/>
            <person name="Stajich J.E."/>
            <person name="James T.Y."/>
        </authorList>
    </citation>
    <scope>NUCLEOTIDE SEQUENCE [LARGE SCALE GENOMIC DNA]</scope>
    <source>
        <strain evidence="2 3">JEL0888</strain>
    </source>
</reference>
<feature type="compositionally biased region" description="Basic and acidic residues" evidence="1">
    <location>
        <begin position="19"/>
        <end position="29"/>
    </location>
</feature>
<dbReference type="Proteomes" id="UP001527925">
    <property type="component" value="Unassembled WGS sequence"/>
</dbReference>
<keyword evidence="3" id="KW-1185">Reference proteome</keyword>
<proteinExistence type="predicted"/>
<name>A0ABR4N038_9FUNG</name>
<evidence type="ECO:0000313" key="2">
    <source>
        <dbReference type="EMBL" id="KAL2912897.1"/>
    </source>
</evidence>
<feature type="compositionally biased region" description="Basic and acidic residues" evidence="1">
    <location>
        <begin position="132"/>
        <end position="156"/>
    </location>
</feature>
<evidence type="ECO:0000256" key="1">
    <source>
        <dbReference type="SAM" id="MobiDB-lite"/>
    </source>
</evidence>
<feature type="region of interest" description="Disordered" evidence="1">
    <location>
        <begin position="132"/>
        <end position="158"/>
    </location>
</feature>
<feature type="region of interest" description="Disordered" evidence="1">
    <location>
        <begin position="1"/>
        <end position="60"/>
    </location>
</feature>
<accession>A0ABR4N038</accession>
<gene>
    <name evidence="2" type="ORF">HK105_207568</name>
</gene>
<dbReference type="EMBL" id="JADGIZ020000055">
    <property type="protein sequence ID" value="KAL2912897.1"/>
    <property type="molecule type" value="Genomic_DNA"/>
</dbReference>
<comment type="caution">
    <text evidence="2">The sequence shown here is derived from an EMBL/GenBank/DDBJ whole genome shotgun (WGS) entry which is preliminary data.</text>
</comment>
<feature type="compositionally biased region" description="Basic and acidic residues" evidence="1">
    <location>
        <begin position="40"/>
        <end position="60"/>
    </location>
</feature>
<sequence>MAGSASEHTAPAIHNSIAPKHDQVIDHEPQPPSSALQDLIDWHSGGDHDEVPDVAATEKHDSTANRLVEMQSDTLAWIDSADLSGATSPPAALRPASSHEELTALSPRHQAAASETVLDAHAWMVGDEVDEADQHADPDADGKDADANPARSDDAARSMTAALRTSSLPNLRSTQMQMRSAWCDARVSVCRTRESHARLALLQARAASLQEELRMLAKRVG</sequence>
<evidence type="ECO:0000313" key="3">
    <source>
        <dbReference type="Proteomes" id="UP001527925"/>
    </source>
</evidence>
<protein>
    <submittedName>
        <fullName evidence="2">Uncharacterized protein</fullName>
    </submittedName>
</protein>